<name>A0A0W8FU77_9ZZZZ</name>
<proteinExistence type="predicted"/>
<dbReference type="AlphaFoldDB" id="A0A0W8FU77"/>
<dbReference type="GO" id="GO:0035438">
    <property type="term" value="F:cyclic-di-GMP binding"/>
    <property type="evidence" value="ECO:0007669"/>
    <property type="project" value="InterPro"/>
</dbReference>
<dbReference type="EMBL" id="LNQE01000847">
    <property type="protein sequence ID" value="KUG24439.1"/>
    <property type="molecule type" value="Genomic_DNA"/>
</dbReference>
<dbReference type="InterPro" id="IPR009875">
    <property type="entry name" value="PilZ_domain"/>
</dbReference>
<sequence>MSDKRKAERLKELNEITISVISEVENIPKEKLSYNYSEDISASGAKIRGNILLPVDTILKIDFRLKTLKKQITAVGKIKWIKVLIEDKYYEAGVEFVNKTDEAIQIIENYISWRQKSKSHNPFWIFTNFNEPETK</sequence>
<gene>
    <name evidence="2" type="ORF">ASZ90_005727</name>
</gene>
<dbReference type="Pfam" id="PF07238">
    <property type="entry name" value="PilZ"/>
    <property type="match status" value="1"/>
</dbReference>
<organism evidence="2">
    <name type="scientific">hydrocarbon metagenome</name>
    <dbReference type="NCBI Taxonomy" id="938273"/>
    <lineage>
        <taxon>unclassified sequences</taxon>
        <taxon>metagenomes</taxon>
        <taxon>ecological metagenomes</taxon>
    </lineage>
</organism>
<evidence type="ECO:0000313" key="2">
    <source>
        <dbReference type="EMBL" id="KUG24439.1"/>
    </source>
</evidence>
<protein>
    <recommendedName>
        <fullName evidence="1">PilZ domain-containing protein</fullName>
    </recommendedName>
</protein>
<feature type="domain" description="PilZ" evidence="1">
    <location>
        <begin position="4"/>
        <end position="111"/>
    </location>
</feature>
<comment type="caution">
    <text evidence="2">The sequence shown here is derived from an EMBL/GenBank/DDBJ whole genome shotgun (WGS) entry which is preliminary data.</text>
</comment>
<evidence type="ECO:0000259" key="1">
    <source>
        <dbReference type="Pfam" id="PF07238"/>
    </source>
</evidence>
<accession>A0A0W8FU77</accession>
<reference evidence="2" key="1">
    <citation type="journal article" date="2015" name="Proc. Natl. Acad. Sci. U.S.A.">
        <title>Networks of energetic and metabolic interactions define dynamics in microbial communities.</title>
        <authorList>
            <person name="Embree M."/>
            <person name="Liu J.K."/>
            <person name="Al-Bassam M.M."/>
            <person name="Zengler K."/>
        </authorList>
    </citation>
    <scope>NUCLEOTIDE SEQUENCE</scope>
</reference>
<dbReference type="Gene3D" id="2.40.10.220">
    <property type="entry name" value="predicted glycosyltransferase like domains"/>
    <property type="match status" value="1"/>
</dbReference>